<keyword evidence="1" id="KW-0805">Transcription regulation</keyword>
<proteinExistence type="predicted"/>
<dbReference type="AlphaFoldDB" id="A0A2I4FZX9"/>
<keyword evidence="3" id="KW-0804">Transcription</keyword>
<gene>
    <name evidence="6" type="primary">LOC109003507</name>
</gene>
<dbReference type="Gramene" id="Jr04_18910_p1">
    <property type="protein sequence ID" value="cds.Jr04_18910_p1"/>
    <property type="gene ID" value="Jr04_18910"/>
</dbReference>
<sequence>MGPTIGFETALVFHEGKSKKDKKTKWIMHEYRVNNEYLNVPRTPDQPMMLDKWVLCKIYENVRGRPKGKSSTDEMQDIPSKTSCFPHHDHADQGGRALAIISSPPRTLLPINQVPPVPNNYDLSNALNSSCQFDQYYSGQMISAFGEHDHHHDLRPIAFENTGLHNYANLADDPFFNTNITRPDDHHHHHRVFAAPVPAYSANSAFDWCDIDDDRRGFQLSGPAFNDPVLDYVPLGNPDNFAHTDDVLSNFYDARPSSGFASDLDQLLSMFDASCDDNQNFDLGSTARDNMFSENTEEPDQTS</sequence>
<dbReference type="InterPro" id="IPR003441">
    <property type="entry name" value="NAC-dom"/>
</dbReference>
<dbReference type="GO" id="GO:0003677">
    <property type="term" value="F:DNA binding"/>
    <property type="evidence" value="ECO:0007669"/>
    <property type="project" value="UniProtKB-KW"/>
</dbReference>
<dbReference type="STRING" id="51240.A0A2I4FZX9"/>
<evidence type="ECO:0000256" key="3">
    <source>
        <dbReference type="ARBA" id="ARBA00023163"/>
    </source>
</evidence>
<dbReference type="InterPro" id="IPR036093">
    <property type="entry name" value="NAC_dom_sf"/>
</dbReference>
<dbReference type="GO" id="GO:0006355">
    <property type="term" value="P:regulation of DNA-templated transcription"/>
    <property type="evidence" value="ECO:0007669"/>
    <property type="project" value="InterPro"/>
</dbReference>
<protein>
    <submittedName>
        <fullName evidence="6">NAC domain-containing protein 2-like</fullName>
    </submittedName>
</protein>
<dbReference type="Gene3D" id="2.170.150.80">
    <property type="entry name" value="NAC domain"/>
    <property type="match status" value="1"/>
</dbReference>
<dbReference type="PANTHER" id="PTHR31719">
    <property type="entry name" value="NAC TRANSCRIPTION FACTOR 56"/>
    <property type="match status" value="1"/>
</dbReference>
<keyword evidence="4" id="KW-0539">Nucleus</keyword>
<evidence type="ECO:0000256" key="2">
    <source>
        <dbReference type="ARBA" id="ARBA00023125"/>
    </source>
</evidence>
<evidence type="ECO:0000313" key="6">
    <source>
        <dbReference type="RefSeq" id="XP_018837203.1"/>
    </source>
</evidence>
<dbReference type="GeneID" id="109003507"/>
<evidence type="ECO:0000256" key="1">
    <source>
        <dbReference type="ARBA" id="ARBA00023015"/>
    </source>
</evidence>
<keyword evidence="2" id="KW-0238">DNA-binding</keyword>
<name>A0A2I4FZX9_JUGRE</name>
<dbReference type="Proteomes" id="UP000235220">
    <property type="component" value="Chromosome 4"/>
</dbReference>
<keyword evidence="5" id="KW-1185">Reference proteome</keyword>
<dbReference type="PROSITE" id="PS51005">
    <property type="entry name" value="NAC"/>
    <property type="match status" value="1"/>
</dbReference>
<dbReference type="PANTHER" id="PTHR31719:SF179">
    <property type="entry name" value="OS08G0148400 PROTEIN"/>
    <property type="match status" value="1"/>
</dbReference>
<accession>A0A2I4FZX9</accession>
<reference evidence="6" key="1">
    <citation type="submission" date="2025-08" db="UniProtKB">
        <authorList>
            <consortium name="RefSeq"/>
        </authorList>
    </citation>
    <scope>IDENTIFICATION</scope>
    <source>
        <tissue evidence="6">Leaves</tissue>
    </source>
</reference>
<organism evidence="5 6">
    <name type="scientific">Juglans regia</name>
    <name type="common">English walnut</name>
    <dbReference type="NCBI Taxonomy" id="51240"/>
    <lineage>
        <taxon>Eukaryota</taxon>
        <taxon>Viridiplantae</taxon>
        <taxon>Streptophyta</taxon>
        <taxon>Embryophyta</taxon>
        <taxon>Tracheophyta</taxon>
        <taxon>Spermatophyta</taxon>
        <taxon>Magnoliopsida</taxon>
        <taxon>eudicotyledons</taxon>
        <taxon>Gunneridae</taxon>
        <taxon>Pentapetalae</taxon>
        <taxon>rosids</taxon>
        <taxon>fabids</taxon>
        <taxon>Fagales</taxon>
        <taxon>Juglandaceae</taxon>
        <taxon>Juglans</taxon>
    </lineage>
</organism>
<evidence type="ECO:0000313" key="5">
    <source>
        <dbReference type="Proteomes" id="UP000235220"/>
    </source>
</evidence>
<dbReference type="OrthoDB" id="10482994at2759"/>
<evidence type="ECO:0000256" key="4">
    <source>
        <dbReference type="ARBA" id="ARBA00023242"/>
    </source>
</evidence>
<dbReference type="RefSeq" id="XP_018837203.1">
    <property type="nucleotide sequence ID" value="XM_018981658.2"/>
</dbReference>
<dbReference type="KEGG" id="jre:109003507"/>
<dbReference type="SUPFAM" id="SSF101941">
    <property type="entry name" value="NAC domain"/>
    <property type="match status" value="1"/>
</dbReference>